<feature type="transmembrane region" description="Helical" evidence="1">
    <location>
        <begin position="29"/>
        <end position="51"/>
    </location>
</feature>
<accession>Q5LSM7</accession>
<organism evidence="2 3">
    <name type="scientific">Ruegeria pomeroyi (strain ATCC 700808 / DSM 15171 / DSS-3)</name>
    <name type="common">Silicibacter pomeroyi</name>
    <dbReference type="NCBI Taxonomy" id="246200"/>
    <lineage>
        <taxon>Bacteria</taxon>
        <taxon>Pseudomonadati</taxon>
        <taxon>Pseudomonadota</taxon>
        <taxon>Alphaproteobacteria</taxon>
        <taxon>Rhodobacterales</taxon>
        <taxon>Roseobacteraceae</taxon>
        <taxon>Ruegeria</taxon>
    </lineage>
</organism>
<keyword evidence="3" id="KW-1185">Reference proteome</keyword>
<dbReference type="KEGG" id="sil:SPO1740"/>
<dbReference type="STRING" id="246200.SPO1740"/>
<dbReference type="PaxDb" id="246200-SPO1740"/>
<evidence type="ECO:0000313" key="3">
    <source>
        <dbReference type="Proteomes" id="UP000001023"/>
    </source>
</evidence>
<dbReference type="EMBL" id="CP000031">
    <property type="protein sequence ID" value="AAV95020.1"/>
    <property type="molecule type" value="Genomic_DNA"/>
</dbReference>
<proteinExistence type="predicted"/>
<keyword evidence="1" id="KW-0472">Membrane</keyword>
<evidence type="ECO:0000313" key="2">
    <source>
        <dbReference type="EMBL" id="AAV95020.1"/>
    </source>
</evidence>
<dbReference type="eggNOG" id="COG4961">
    <property type="taxonomic scope" value="Bacteria"/>
</dbReference>
<reference evidence="2 3" key="2">
    <citation type="journal article" date="2014" name="Stand. Genomic Sci.">
        <title>An updated genome annotation for the model marine bacterium Ruegeria pomeroyi DSS-3.</title>
        <authorList>
            <person name="Rivers A.R."/>
            <person name="Smith C.B."/>
            <person name="Moran M.A."/>
        </authorList>
    </citation>
    <scope>GENOME REANNOTATION</scope>
    <source>
        <strain evidence="3">ATCC 700808 / DSM 15171 / DSS-3</strain>
    </source>
</reference>
<name>Q5LSM7_RUEPO</name>
<keyword evidence="1" id="KW-0812">Transmembrane</keyword>
<protein>
    <recommendedName>
        <fullName evidence="4">Pilus assembly protein</fullName>
    </recommendedName>
</protein>
<gene>
    <name evidence="2" type="ordered locus">SPO1740</name>
</gene>
<dbReference type="HOGENOM" id="CLU_097527_0_0_5"/>
<dbReference type="AlphaFoldDB" id="Q5LSM7"/>
<sequence>MCRSRCNAMFKSRILNSLRLFRRNEDGSIAVEALLTVPMLFWTIMIGYTYFDGYREAASNVKAAYTIGDLISRETRTVDDAYIDSMVDLFERMVQDTASLQVRISLLRYDKKRDRHRVRWSANRGYDTALSNANVATVSSRLPPMSDQDTLILVETKNIYRSPFRVGLEDTEMETFIFTRPRFTNEIAGSV</sequence>
<keyword evidence="1" id="KW-1133">Transmembrane helix</keyword>
<evidence type="ECO:0000256" key="1">
    <source>
        <dbReference type="SAM" id="Phobius"/>
    </source>
</evidence>
<evidence type="ECO:0008006" key="4">
    <source>
        <dbReference type="Google" id="ProtNLM"/>
    </source>
</evidence>
<dbReference type="Proteomes" id="UP000001023">
    <property type="component" value="Chromosome"/>
</dbReference>
<reference evidence="2 3" key="1">
    <citation type="journal article" date="2004" name="Nature">
        <title>Genome sequence of Silicibacter pomeroyi reveals adaptations to the marine environment.</title>
        <authorList>
            <person name="Moran M.A."/>
            <person name="Buchan A."/>
            <person name="Gonzalez J.M."/>
            <person name="Heidelberg J.F."/>
            <person name="Whitman W.B."/>
            <person name="Kiene R.P."/>
            <person name="Henriksen J.R."/>
            <person name="King G.M."/>
            <person name="Belas R."/>
            <person name="Fuqua C."/>
            <person name="Brinkac L."/>
            <person name="Lewis M."/>
            <person name="Johri S."/>
            <person name="Weaver B."/>
            <person name="Pai G."/>
            <person name="Eisen J.A."/>
            <person name="Rahe E."/>
            <person name="Sheldon W.M."/>
            <person name="Ye W."/>
            <person name="Miller T.R."/>
            <person name="Carlton J."/>
            <person name="Rasko D.A."/>
            <person name="Paulsen I.T."/>
            <person name="Ren Q."/>
            <person name="Daugherty S.C."/>
            <person name="Deboy R.T."/>
            <person name="Dodson R.J."/>
            <person name="Durkin A.S."/>
            <person name="Madupu R."/>
            <person name="Nelson W.C."/>
            <person name="Sullivan S.A."/>
            <person name="Rosovitz M.J."/>
            <person name="Haft D.H."/>
            <person name="Selengut J."/>
            <person name="Ward N."/>
        </authorList>
    </citation>
    <scope>NUCLEOTIDE SEQUENCE [LARGE SCALE GENOMIC DNA]</scope>
    <source>
        <strain evidence="3">ATCC 700808 / DSM 15171 / DSS-3</strain>
    </source>
</reference>